<dbReference type="InterPro" id="IPR050294">
    <property type="entry name" value="RnfB_subfamily"/>
</dbReference>
<keyword evidence="6 9" id="KW-0249">Electron transport</keyword>
<dbReference type="OrthoDB" id="9803397at2"/>
<evidence type="ECO:0000313" key="11">
    <source>
        <dbReference type="EMBL" id="SFE90396.1"/>
    </source>
</evidence>
<evidence type="ECO:0000256" key="4">
    <source>
        <dbReference type="ARBA" id="ARBA00022485"/>
    </source>
</evidence>
<evidence type="ECO:0000256" key="2">
    <source>
        <dbReference type="ARBA" id="ARBA00001966"/>
    </source>
</evidence>
<protein>
    <recommendedName>
        <fullName evidence="9">Ferredoxin</fullName>
    </recommendedName>
</protein>
<feature type="domain" description="4Fe-4S ferredoxin-type" evidence="10">
    <location>
        <begin position="1"/>
        <end position="29"/>
    </location>
</feature>
<comment type="function">
    <text evidence="9">Ferredoxins are iron-sulfur proteins that transfer electrons in a wide variety of metabolic reactions.</text>
</comment>
<evidence type="ECO:0000256" key="5">
    <source>
        <dbReference type="ARBA" id="ARBA00022723"/>
    </source>
</evidence>
<dbReference type="STRING" id="1123323.SAMN05216245_13311"/>
<dbReference type="PRINTS" id="PR00354">
    <property type="entry name" value="7FE8SFRDOXIN"/>
</dbReference>
<feature type="domain" description="4Fe-4S ferredoxin-type" evidence="10">
    <location>
        <begin position="30"/>
        <end position="59"/>
    </location>
</feature>
<dbReference type="PANTHER" id="PTHR42859:SF2">
    <property type="entry name" value="FERREDOXIN"/>
    <property type="match status" value="1"/>
</dbReference>
<dbReference type="Pfam" id="PF12838">
    <property type="entry name" value="Fer4_7"/>
    <property type="match status" value="1"/>
</dbReference>
<keyword evidence="4 9" id="KW-0004">4Fe-4S</keyword>
<name>A0A1I2ECS1_9FIRM</name>
<proteinExistence type="predicted"/>
<evidence type="ECO:0000256" key="6">
    <source>
        <dbReference type="ARBA" id="ARBA00022982"/>
    </source>
</evidence>
<sequence length="60" mass="6075">MAHVISDECVGCGTCATFCPVGAISQGEDGYYDVDPAVCVDCGSCEKACPVQAIAAEEKG</sequence>
<dbReference type="Gene3D" id="3.30.70.20">
    <property type="match status" value="1"/>
</dbReference>
<dbReference type="Proteomes" id="UP000198896">
    <property type="component" value="Unassembled WGS sequence"/>
</dbReference>
<reference evidence="11 12" key="1">
    <citation type="submission" date="2016-10" db="EMBL/GenBank/DDBJ databases">
        <authorList>
            <person name="de Groot N.N."/>
        </authorList>
    </citation>
    <scope>NUCLEOTIDE SEQUENCE [LARGE SCALE GENOMIC DNA]</scope>
    <source>
        <strain evidence="11 12">DSM 9236</strain>
    </source>
</reference>
<evidence type="ECO:0000256" key="7">
    <source>
        <dbReference type="ARBA" id="ARBA00023004"/>
    </source>
</evidence>
<dbReference type="PROSITE" id="PS51379">
    <property type="entry name" value="4FE4S_FER_2"/>
    <property type="match status" value="2"/>
</dbReference>
<keyword evidence="8 9" id="KW-0411">Iron-sulfur</keyword>
<evidence type="ECO:0000313" key="12">
    <source>
        <dbReference type="Proteomes" id="UP000198896"/>
    </source>
</evidence>
<dbReference type="GO" id="GO:0009055">
    <property type="term" value="F:electron transfer activity"/>
    <property type="evidence" value="ECO:0007669"/>
    <property type="project" value="UniProtKB-UniRule"/>
</dbReference>
<keyword evidence="7 9" id="KW-0408">Iron</keyword>
<evidence type="ECO:0000256" key="9">
    <source>
        <dbReference type="RuleBase" id="RU365098"/>
    </source>
</evidence>
<comment type="cofactor">
    <cofactor evidence="1">
        <name>[3Fe-4S] cluster</name>
        <dbReference type="ChEBI" id="CHEBI:21137"/>
    </cofactor>
</comment>
<dbReference type="PROSITE" id="PS00198">
    <property type="entry name" value="4FE4S_FER_1"/>
    <property type="match status" value="1"/>
</dbReference>
<dbReference type="RefSeq" id="WP_093914380.1">
    <property type="nucleotide sequence ID" value="NZ_FONL01000033.1"/>
</dbReference>
<dbReference type="AlphaFoldDB" id="A0A1I2ECS1"/>
<dbReference type="GO" id="GO:0051539">
    <property type="term" value="F:4 iron, 4 sulfur cluster binding"/>
    <property type="evidence" value="ECO:0007669"/>
    <property type="project" value="UniProtKB-UniRule"/>
</dbReference>
<dbReference type="InterPro" id="IPR017900">
    <property type="entry name" value="4Fe4S_Fe_S_CS"/>
</dbReference>
<evidence type="ECO:0000259" key="10">
    <source>
        <dbReference type="PROSITE" id="PS51379"/>
    </source>
</evidence>
<accession>A0A1I2ECS1</accession>
<comment type="cofactor">
    <cofactor evidence="2 9">
        <name>[4Fe-4S] cluster</name>
        <dbReference type="ChEBI" id="CHEBI:49883"/>
    </cofactor>
</comment>
<dbReference type="PANTHER" id="PTHR42859">
    <property type="entry name" value="OXIDOREDUCTASE"/>
    <property type="match status" value="1"/>
</dbReference>
<evidence type="ECO:0000256" key="8">
    <source>
        <dbReference type="ARBA" id="ARBA00023014"/>
    </source>
</evidence>
<dbReference type="GO" id="GO:0046872">
    <property type="term" value="F:metal ion binding"/>
    <property type="evidence" value="ECO:0007669"/>
    <property type="project" value="UniProtKB-UniRule"/>
</dbReference>
<evidence type="ECO:0000256" key="1">
    <source>
        <dbReference type="ARBA" id="ARBA00001927"/>
    </source>
</evidence>
<gene>
    <name evidence="11" type="ORF">SAMN05216245_13311</name>
</gene>
<evidence type="ECO:0000256" key="3">
    <source>
        <dbReference type="ARBA" id="ARBA00022448"/>
    </source>
</evidence>
<keyword evidence="5 9" id="KW-0479">Metal-binding</keyword>
<keyword evidence="3 9" id="KW-0813">Transport</keyword>
<dbReference type="InterPro" id="IPR017896">
    <property type="entry name" value="4Fe4S_Fe-S-bd"/>
</dbReference>
<keyword evidence="12" id="KW-1185">Reference proteome</keyword>
<dbReference type="EMBL" id="FONL01000033">
    <property type="protein sequence ID" value="SFE90396.1"/>
    <property type="molecule type" value="Genomic_DNA"/>
</dbReference>
<dbReference type="SUPFAM" id="SSF54862">
    <property type="entry name" value="4Fe-4S ferredoxins"/>
    <property type="match status" value="1"/>
</dbReference>
<organism evidence="11 12">
    <name type="scientific">Succiniclasticum ruminis DSM 9236</name>
    <dbReference type="NCBI Taxonomy" id="1123323"/>
    <lineage>
        <taxon>Bacteria</taxon>
        <taxon>Bacillati</taxon>
        <taxon>Bacillota</taxon>
        <taxon>Negativicutes</taxon>
        <taxon>Acidaminococcales</taxon>
        <taxon>Acidaminococcaceae</taxon>
        <taxon>Succiniclasticum</taxon>
    </lineage>
</organism>
<dbReference type="InterPro" id="IPR000813">
    <property type="entry name" value="7Fe_ferredoxin"/>
</dbReference>